<dbReference type="EMBL" id="CP022746">
    <property type="protein sequence ID" value="ASY46373.1"/>
    <property type="molecule type" value="Genomic_DNA"/>
</dbReference>
<dbReference type="KEGG" id="shyd:CJD35_15860"/>
<dbReference type="AlphaFoldDB" id="A0A249MYB6"/>
<organism evidence="3 4">
    <name type="scientific">Sphingobium xenophagum</name>
    <dbReference type="NCBI Taxonomy" id="121428"/>
    <lineage>
        <taxon>Bacteria</taxon>
        <taxon>Pseudomonadati</taxon>
        <taxon>Pseudomonadota</taxon>
        <taxon>Alphaproteobacteria</taxon>
        <taxon>Sphingomonadales</taxon>
        <taxon>Sphingomonadaceae</taxon>
        <taxon>Sphingobium</taxon>
    </lineage>
</organism>
<feature type="domain" description="Luciferase-like" evidence="2">
    <location>
        <begin position="16"/>
        <end position="308"/>
    </location>
</feature>
<dbReference type="PANTHER" id="PTHR43244:SF1">
    <property type="entry name" value="5,10-METHYLENETETRAHYDROMETHANOPTERIN REDUCTASE"/>
    <property type="match status" value="1"/>
</dbReference>
<dbReference type="InterPro" id="IPR036661">
    <property type="entry name" value="Luciferase-like_sf"/>
</dbReference>
<proteinExistence type="predicted"/>
<protein>
    <submittedName>
        <fullName evidence="3">LLM class flavin-dependent oxidoreductase</fullName>
    </submittedName>
</protein>
<evidence type="ECO:0000313" key="3">
    <source>
        <dbReference type="EMBL" id="ASY46373.1"/>
    </source>
</evidence>
<dbReference type="SUPFAM" id="SSF51679">
    <property type="entry name" value="Bacterial luciferase-like"/>
    <property type="match status" value="1"/>
</dbReference>
<dbReference type="InterPro" id="IPR011251">
    <property type="entry name" value="Luciferase-like_dom"/>
</dbReference>
<evidence type="ECO:0000313" key="4">
    <source>
        <dbReference type="Proteomes" id="UP000217141"/>
    </source>
</evidence>
<dbReference type="PANTHER" id="PTHR43244">
    <property type="match status" value="1"/>
</dbReference>
<gene>
    <name evidence="3" type="ORF">CJD35_15860</name>
</gene>
<dbReference type="Gene3D" id="3.20.20.30">
    <property type="entry name" value="Luciferase-like domain"/>
    <property type="match status" value="1"/>
</dbReference>
<dbReference type="GO" id="GO:0016705">
    <property type="term" value="F:oxidoreductase activity, acting on paired donors, with incorporation or reduction of molecular oxygen"/>
    <property type="evidence" value="ECO:0007669"/>
    <property type="project" value="InterPro"/>
</dbReference>
<dbReference type="InterPro" id="IPR050564">
    <property type="entry name" value="F420-G6PD/mer"/>
</dbReference>
<evidence type="ECO:0000259" key="2">
    <source>
        <dbReference type="Pfam" id="PF00296"/>
    </source>
</evidence>
<keyword evidence="1" id="KW-0560">Oxidoreductase</keyword>
<reference evidence="3 4" key="1">
    <citation type="submission" date="2017-08" db="EMBL/GenBank/DDBJ databases">
        <title>Whole Genome Sequence of Sphingobium hydrophobicum C1: Insights into Adaption to the Electronic-waste Contaminated Sediment.</title>
        <authorList>
            <person name="Song D."/>
            <person name="Chen X."/>
            <person name="Xu M."/>
        </authorList>
    </citation>
    <scope>NUCLEOTIDE SEQUENCE [LARGE SCALE GENOMIC DNA]</scope>
    <source>
        <strain evidence="3 4">C1</strain>
    </source>
</reference>
<sequence>MTDRKAVWAQIVPMPGADLSALAQSYEAAGVEGVWAPQMFGAPFTTLAAVAPATQRIKLGIGIALAFVRSPLETACSAIDLDLISNGRVVLGLGSSAQSQIEGSFGSAYGKPLAHMREIVGMIRAIVARGHTGELTELAGDYHRLDLSHFRLLHKPVRGDIPIVLPAVFQKACAQAAEIADGLLGHPLWNDAWIEREVAAQIKAGLDRVGRARKDFSLNISIFTAISDDKREAIEDCRGTVAYYSQSPQYLRYFEEIGFGREASAIQAAFAQGDMAGMAAACSDEMVESIAVVGTVDEVRSRVARRAALADAITPVIPHYGLSPEKSAIYTQRIAETFYG</sequence>
<evidence type="ECO:0000256" key="1">
    <source>
        <dbReference type="ARBA" id="ARBA00023002"/>
    </source>
</evidence>
<accession>A0A249MYB6</accession>
<dbReference type="RefSeq" id="WP_095687307.1">
    <property type="nucleotide sequence ID" value="NZ_CP022746.1"/>
</dbReference>
<name>A0A249MYB6_SPHXE</name>
<dbReference type="Proteomes" id="UP000217141">
    <property type="component" value="Chromosome II"/>
</dbReference>
<dbReference type="CDD" id="cd01097">
    <property type="entry name" value="Tetrahydromethanopterin_reductase"/>
    <property type="match status" value="1"/>
</dbReference>
<dbReference type="Pfam" id="PF00296">
    <property type="entry name" value="Bac_luciferase"/>
    <property type="match status" value="1"/>
</dbReference>